<name>A0A225V1Y8_9STRA</name>
<dbReference type="Gene3D" id="3.90.1720.30">
    <property type="entry name" value="PPPDE domains"/>
    <property type="match status" value="1"/>
</dbReference>
<keyword evidence="4" id="KW-1133">Transmembrane helix</keyword>
<dbReference type="EMBL" id="NBNE01009121">
    <property type="protein sequence ID" value="OWY98746.1"/>
    <property type="molecule type" value="Genomic_DNA"/>
</dbReference>
<protein>
    <submittedName>
        <fullName evidence="6">Peptidase</fullName>
    </submittedName>
</protein>
<evidence type="ECO:0000256" key="3">
    <source>
        <dbReference type="ARBA" id="ARBA00022801"/>
    </source>
</evidence>
<dbReference type="AlphaFoldDB" id="A0A225V1Y8"/>
<dbReference type="GO" id="GO:0070646">
    <property type="term" value="P:protein modification by small protein removal"/>
    <property type="evidence" value="ECO:0007669"/>
    <property type="project" value="TreeGrafter"/>
</dbReference>
<dbReference type="Pfam" id="PF05903">
    <property type="entry name" value="Peptidase_C97"/>
    <property type="match status" value="1"/>
</dbReference>
<evidence type="ECO:0000259" key="5">
    <source>
        <dbReference type="PROSITE" id="PS51858"/>
    </source>
</evidence>
<evidence type="ECO:0000256" key="2">
    <source>
        <dbReference type="ARBA" id="ARBA00022670"/>
    </source>
</evidence>
<dbReference type="STRING" id="4795.A0A225V1Y8"/>
<accession>A0A225V1Y8</accession>
<dbReference type="OrthoDB" id="21221at2759"/>
<keyword evidence="4" id="KW-0472">Membrane</keyword>
<dbReference type="SMART" id="SM01179">
    <property type="entry name" value="DUF862"/>
    <property type="match status" value="1"/>
</dbReference>
<dbReference type="GO" id="GO:0008233">
    <property type="term" value="F:peptidase activity"/>
    <property type="evidence" value="ECO:0007669"/>
    <property type="project" value="UniProtKB-KW"/>
</dbReference>
<comment type="similarity">
    <text evidence="1">Belongs to the DeSI family.</text>
</comment>
<evidence type="ECO:0000313" key="7">
    <source>
        <dbReference type="Proteomes" id="UP000198211"/>
    </source>
</evidence>
<keyword evidence="3" id="KW-0378">Hydrolase</keyword>
<evidence type="ECO:0000256" key="1">
    <source>
        <dbReference type="ARBA" id="ARBA00008140"/>
    </source>
</evidence>
<keyword evidence="2" id="KW-0645">Protease</keyword>
<dbReference type="PANTHER" id="PTHR12378">
    <property type="entry name" value="DESUMOYLATING ISOPEPTIDASE"/>
    <property type="match status" value="1"/>
</dbReference>
<organism evidence="6 7">
    <name type="scientific">Phytophthora megakarya</name>
    <dbReference type="NCBI Taxonomy" id="4795"/>
    <lineage>
        <taxon>Eukaryota</taxon>
        <taxon>Sar</taxon>
        <taxon>Stramenopiles</taxon>
        <taxon>Oomycota</taxon>
        <taxon>Peronosporomycetes</taxon>
        <taxon>Peronosporales</taxon>
        <taxon>Peronosporaceae</taxon>
        <taxon>Phytophthora</taxon>
    </lineage>
</organism>
<feature type="transmembrane region" description="Helical" evidence="4">
    <location>
        <begin position="193"/>
        <end position="214"/>
    </location>
</feature>
<evidence type="ECO:0000313" key="6">
    <source>
        <dbReference type="EMBL" id="OWY98746.1"/>
    </source>
</evidence>
<dbReference type="InterPro" id="IPR008580">
    <property type="entry name" value="PPPDE_dom"/>
</dbReference>
<sequence>MAAVTLHVYDLSHGYAQRWTQPLPTKTIDGVWHTGVLVFGMEYFFCTSGIHAMEPQLVVERYGMEPVRTIKLGETSRSRKEFDQFLLDIRAQFNSTTYHLLDHNCNHFSDTAAKYLIGSSIPQYILDLPDEVRNSPVGYVRLPILASLAPLKSIKVTEEMEVKTGLSNQMHAAKSDQCFVKPAATAIASKESYFSTTMVILAGLLGIFIGGKIYDRATTKKHGYRRQL</sequence>
<feature type="domain" description="PPPDE" evidence="5">
    <location>
        <begin position="2"/>
        <end position="153"/>
    </location>
</feature>
<keyword evidence="4" id="KW-0812">Transmembrane</keyword>
<evidence type="ECO:0000256" key="4">
    <source>
        <dbReference type="SAM" id="Phobius"/>
    </source>
</evidence>
<gene>
    <name evidence="6" type="ORF">PHMEG_00030417</name>
</gene>
<comment type="caution">
    <text evidence="6">The sequence shown here is derived from an EMBL/GenBank/DDBJ whole genome shotgun (WGS) entry which is preliminary data.</text>
</comment>
<dbReference type="PANTHER" id="PTHR12378:SF7">
    <property type="entry name" value="DESUMOYLATING ISOPEPTIDASE 1"/>
    <property type="match status" value="1"/>
</dbReference>
<dbReference type="Proteomes" id="UP000198211">
    <property type="component" value="Unassembled WGS sequence"/>
</dbReference>
<reference evidence="7" key="1">
    <citation type="submission" date="2017-03" db="EMBL/GenBank/DDBJ databases">
        <title>Phytopthora megakarya and P. palmivora, two closely related causual agents of cacao black pod achieved similar genome size and gene model numbers by different mechanisms.</title>
        <authorList>
            <person name="Ali S."/>
            <person name="Shao J."/>
            <person name="Larry D.J."/>
            <person name="Kronmiller B."/>
            <person name="Shen D."/>
            <person name="Strem M.D."/>
            <person name="Melnick R.L."/>
            <person name="Guiltinan M.J."/>
            <person name="Tyler B.M."/>
            <person name="Meinhardt L.W."/>
            <person name="Bailey B.A."/>
        </authorList>
    </citation>
    <scope>NUCLEOTIDE SEQUENCE [LARGE SCALE GENOMIC DNA]</scope>
    <source>
        <strain evidence="7">zdho120</strain>
    </source>
</reference>
<proteinExistence type="inferred from homology"/>
<dbReference type="PROSITE" id="PS51858">
    <property type="entry name" value="PPPDE"/>
    <property type="match status" value="1"/>
</dbReference>
<dbReference type="InterPro" id="IPR042266">
    <property type="entry name" value="PPPDE_sf"/>
</dbReference>
<dbReference type="GO" id="GO:0006508">
    <property type="term" value="P:proteolysis"/>
    <property type="evidence" value="ECO:0007669"/>
    <property type="project" value="UniProtKB-KW"/>
</dbReference>
<keyword evidence="7" id="KW-1185">Reference proteome</keyword>